<dbReference type="InterPro" id="IPR051257">
    <property type="entry name" value="Diverse_CBS-Domain"/>
</dbReference>
<dbReference type="SMART" id="SM00116">
    <property type="entry name" value="CBS"/>
    <property type="match status" value="2"/>
</dbReference>
<evidence type="ECO:0000256" key="2">
    <source>
        <dbReference type="PROSITE-ProRule" id="PRU00703"/>
    </source>
</evidence>
<dbReference type="Gene3D" id="3.10.580.10">
    <property type="entry name" value="CBS-domain"/>
    <property type="match status" value="1"/>
</dbReference>
<accession>A0A7C3J2G1</accession>
<dbReference type="InterPro" id="IPR010982">
    <property type="entry name" value="Lambda_DNA-bd_dom_sf"/>
</dbReference>
<dbReference type="CDD" id="cd00093">
    <property type="entry name" value="HTH_XRE"/>
    <property type="match status" value="1"/>
</dbReference>
<dbReference type="InterPro" id="IPR001387">
    <property type="entry name" value="Cro/C1-type_HTH"/>
</dbReference>
<name>A0A7C3J2G1_9CREN</name>
<sequence>MVSLLPSPHELKALRKKAKITQKELAIKAGLSQALIARIESGKVDPRASTLNKILKALNESELNKDTIKNIMHQPVISINATEKVSKAIELLWKNGISQLPVMSGNRVIGCIKEDTILKRLRDEDVNKLLNSSINGLIEESFPIVSIDTNIEEVSRLLSLGNSAVLVSEHGTMVGIVTKIDLIAKHIM</sequence>
<dbReference type="InterPro" id="IPR000644">
    <property type="entry name" value="CBS_dom"/>
</dbReference>
<dbReference type="PROSITE" id="PS50943">
    <property type="entry name" value="HTH_CROC1"/>
    <property type="match status" value="1"/>
</dbReference>
<dbReference type="SUPFAM" id="SSF47413">
    <property type="entry name" value="lambda repressor-like DNA-binding domains"/>
    <property type="match status" value="1"/>
</dbReference>
<dbReference type="PANTHER" id="PTHR43080:SF4">
    <property type="entry name" value="CRO-LIKE PROTEIN"/>
    <property type="match status" value="1"/>
</dbReference>
<protein>
    <submittedName>
        <fullName evidence="5">CBS domain-containing protein</fullName>
    </submittedName>
</protein>
<dbReference type="SUPFAM" id="SSF54631">
    <property type="entry name" value="CBS-domain pair"/>
    <property type="match status" value="1"/>
</dbReference>
<dbReference type="PROSITE" id="PS51371">
    <property type="entry name" value="CBS"/>
    <property type="match status" value="1"/>
</dbReference>
<keyword evidence="1 2" id="KW-0129">CBS domain</keyword>
<dbReference type="AlphaFoldDB" id="A0A7C3J2G1"/>
<dbReference type="Pfam" id="PF00571">
    <property type="entry name" value="CBS"/>
    <property type="match status" value="2"/>
</dbReference>
<dbReference type="SMART" id="SM00530">
    <property type="entry name" value="HTH_XRE"/>
    <property type="match status" value="1"/>
</dbReference>
<gene>
    <name evidence="5" type="ORF">ENS19_06605</name>
</gene>
<evidence type="ECO:0000259" key="4">
    <source>
        <dbReference type="PROSITE" id="PS51371"/>
    </source>
</evidence>
<dbReference type="EMBL" id="DSTX01000011">
    <property type="protein sequence ID" value="HFK20935.1"/>
    <property type="molecule type" value="Genomic_DNA"/>
</dbReference>
<comment type="caution">
    <text evidence="5">The sequence shown here is derived from an EMBL/GenBank/DDBJ whole genome shotgun (WGS) entry which is preliminary data.</text>
</comment>
<dbReference type="PANTHER" id="PTHR43080">
    <property type="entry name" value="CBS DOMAIN-CONTAINING PROTEIN CBSX3, MITOCHONDRIAL"/>
    <property type="match status" value="1"/>
</dbReference>
<proteinExistence type="predicted"/>
<organism evidence="5">
    <name type="scientific">Candidatus Methanomethylicus mesodigestus</name>
    <dbReference type="NCBI Taxonomy" id="1867258"/>
    <lineage>
        <taxon>Archaea</taxon>
        <taxon>Thermoproteota</taxon>
        <taxon>Methanosuratincolia</taxon>
        <taxon>Candidatus Methanomethylicales</taxon>
        <taxon>Candidatus Methanomethylicaceae</taxon>
        <taxon>Candidatus Methanomethylicus</taxon>
    </lineage>
</organism>
<feature type="domain" description="CBS" evidence="4">
    <location>
        <begin position="72"/>
        <end position="129"/>
    </location>
</feature>
<dbReference type="GO" id="GO:0003677">
    <property type="term" value="F:DNA binding"/>
    <property type="evidence" value="ECO:0007669"/>
    <property type="project" value="InterPro"/>
</dbReference>
<evidence type="ECO:0000313" key="5">
    <source>
        <dbReference type="EMBL" id="HFK20935.1"/>
    </source>
</evidence>
<dbReference type="Pfam" id="PF01381">
    <property type="entry name" value="HTH_3"/>
    <property type="match status" value="1"/>
</dbReference>
<reference evidence="5" key="1">
    <citation type="journal article" date="2020" name="mSystems">
        <title>Genome- and Community-Level Interaction Insights into Carbon Utilization and Element Cycling Functions of Hydrothermarchaeota in Hydrothermal Sediment.</title>
        <authorList>
            <person name="Zhou Z."/>
            <person name="Liu Y."/>
            <person name="Xu W."/>
            <person name="Pan J."/>
            <person name="Luo Z.H."/>
            <person name="Li M."/>
        </authorList>
    </citation>
    <scope>NUCLEOTIDE SEQUENCE [LARGE SCALE GENOMIC DNA]</scope>
    <source>
        <strain evidence="5">SpSt-468</strain>
    </source>
</reference>
<dbReference type="Gene3D" id="1.10.260.40">
    <property type="entry name" value="lambda repressor-like DNA-binding domains"/>
    <property type="match status" value="1"/>
</dbReference>
<dbReference type="PIRSF" id="PIRSF037253">
    <property type="entry name" value="HTH_CBS_prd"/>
    <property type="match status" value="1"/>
</dbReference>
<evidence type="ECO:0000259" key="3">
    <source>
        <dbReference type="PROSITE" id="PS50943"/>
    </source>
</evidence>
<dbReference type="InterPro" id="IPR046342">
    <property type="entry name" value="CBS_dom_sf"/>
</dbReference>
<evidence type="ECO:0000256" key="1">
    <source>
        <dbReference type="ARBA" id="ARBA00023122"/>
    </source>
</evidence>
<feature type="domain" description="HTH cro/C1-type" evidence="3">
    <location>
        <begin position="11"/>
        <end position="63"/>
    </location>
</feature>
<dbReference type="InterPro" id="IPR017158">
    <property type="entry name" value="Tscrpt-reg_CBS-contain_prd"/>
</dbReference>